<dbReference type="RefSeq" id="WP_250259263.1">
    <property type="nucleotide sequence ID" value="NZ_CP097770.1"/>
</dbReference>
<name>A0AAE9I940_PAEPO</name>
<protein>
    <submittedName>
        <fullName evidence="1">Uncharacterized protein</fullName>
    </submittedName>
</protein>
<evidence type="ECO:0000313" key="1">
    <source>
        <dbReference type="EMBL" id="URJ48608.1"/>
    </source>
</evidence>
<dbReference type="Proteomes" id="UP001055784">
    <property type="component" value="Chromosome"/>
</dbReference>
<dbReference type="EMBL" id="CP097770">
    <property type="protein sequence ID" value="URJ48608.1"/>
    <property type="molecule type" value="Genomic_DNA"/>
</dbReference>
<proteinExistence type="predicted"/>
<organism evidence="1 2">
    <name type="scientific">Paenibacillus polymyxa</name>
    <name type="common">Bacillus polymyxa</name>
    <dbReference type="NCBI Taxonomy" id="1406"/>
    <lineage>
        <taxon>Bacteria</taxon>
        <taxon>Bacillati</taxon>
        <taxon>Bacillota</taxon>
        <taxon>Bacilli</taxon>
        <taxon>Bacillales</taxon>
        <taxon>Paenibacillaceae</taxon>
        <taxon>Paenibacillus</taxon>
    </lineage>
</organism>
<evidence type="ECO:0000313" key="2">
    <source>
        <dbReference type="Proteomes" id="UP001055784"/>
    </source>
</evidence>
<accession>A0AAE9I940</accession>
<reference evidence="1" key="1">
    <citation type="submission" date="2022-11" db="EMBL/GenBank/DDBJ databases">
        <authorList>
            <person name="Vasilchenko N.G."/>
            <person name="Prazdnova E.V."/>
            <person name="Gorovtsov A.V."/>
            <person name="Chistyakov V.A."/>
            <person name="Pak M.L."/>
        </authorList>
    </citation>
    <scope>NUCLEOTIDE SEQUENCE</scope>
    <source>
        <strain evidence="1">R 4.5</strain>
    </source>
</reference>
<gene>
    <name evidence="1" type="ORF">MF626_002857</name>
</gene>
<sequence>MFTREEIQFWEDEKQRSLEINNKPKDPRKEKLKDFRKGIKSVHYNKECKIARKDDYRLYRTKMKRLMRSEEYELLHSYKRTSGWITW</sequence>
<dbReference type="AlphaFoldDB" id="A0AAE9I940"/>